<gene>
    <name evidence="1" type="ORF">DY000_02049458</name>
</gene>
<evidence type="ECO:0000313" key="2">
    <source>
        <dbReference type="Proteomes" id="UP000266723"/>
    </source>
</evidence>
<accession>A0ABQ7F145</accession>
<name>A0ABQ7F145_BRACR</name>
<keyword evidence="2" id="KW-1185">Reference proteome</keyword>
<sequence>MNPTSRHIYVSANANNEGAAAAVVHGYDGNNKKSISVVMTHDGPAMVKRSLRVEIRQLHAQERARHHPRSHGSSRLKIQWDLRLRVASPYPFLEPMEDANGMVLVMRINSRNYDIISSNGD</sequence>
<dbReference type="EMBL" id="QGKV02000297">
    <property type="protein sequence ID" value="KAF3609623.1"/>
    <property type="molecule type" value="Genomic_DNA"/>
</dbReference>
<comment type="caution">
    <text evidence="1">The sequence shown here is derived from an EMBL/GenBank/DDBJ whole genome shotgun (WGS) entry which is preliminary data.</text>
</comment>
<organism evidence="1 2">
    <name type="scientific">Brassica cretica</name>
    <name type="common">Mustard</name>
    <dbReference type="NCBI Taxonomy" id="69181"/>
    <lineage>
        <taxon>Eukaryota</taxon>
        <taxon>Viridiplantae</taxon>
        <taxon>Streptophyta</taxon>
        <taxon>Embryophyta</taxon>
        <taxon>Tracheophyta</taxon>
        <taxon>Spermatophyta</taxon>
        <taxon>Magnoliopsida</taxon>
        <taxon>eudicotyledons</taxon>
        <taxon>Gunneridae</taxon>
        <taxon>Pentapetalae</taxon>
        <taxon>rosids</taxon>
        <taxon>malvids</taxon>
        <taxon>Brassicales</taxon>
        <taxon>Brassicaceae</taxon>
        <taxon>Brassiceae</taxon>
        <taxon>Brassica</taxon>
    </lineage>
</organism>
<reference evidence="1 2" key="1">
    <citation type="journal article" date="2020" name="BMC Genomics">
        <title>Intraspecific diversification of the crop wild relative Brassica cretica Lam. using demographic model selection.</title>
        <authorList>
            <person name="Kioukis A."/>
            <person name="Michalopoulou V.A."/>
            <person name="Briers L."/>
            <person name="Pirintsos S."/>
            <person name="Studholme D.J."/>
            <person name="Pavlidis P."/>
            <person name="Sarris P.F."/>
        </authorList>
    </citation>
    <scope>NUCLEOTIDE SEQUENCE [LARGE SCALE GENOMIC DNA]</scope>
    <source>
        <strain evidence="2">cv. PFS-1207/04</strain>
    </source>
</reference>
<dbReference type="Proteomes" id="UP000266723">
    <property type="component" value="Unassembled WGS sequence"/>
</dbReference>
<proteinExistence type="predicted"/>
<evidence type="ECO:0000313" key="1">
    <source>
        <dbReference type="EMBL" id="KAF3609623.1"/>
    </source>
</evidence>
<protein>
    <submittedName>
        <fullName evidence="1">Uncharacterized protein</fullName>
    </submittedName>
</protein>